<feature type="compositionally biased region" description="Basic and acidic residues" evidence="1">
    <location>
        <begin position="128"/>
        <end position="137"/>
    </location>
</feature>
<protein>
    <submittedName>
        <fullName evidence="2">Uncharacterized protein</fullName>
    </submittedName>
</protein>
<accession>A0ABC8U7L9</accession>
<name>A0ABC8U7L9_9AQUA</name>
<sequence length="174" mass="17564">MEGGTKSMSSVHNLGEDDPRVAPRNLGGATTSHSDTSGNTITKPRETPNLAGDGGARRGFGLDVLATHDAGQCRGVDRPEVDGGVICMGGINSREVDTINVGDTINEREDGAHGRWHPTRDASGVGETGRKADEHKLGSAGGQGDFGGGLGAMGDVSGGLGATFNIGGGLGKWA</sequence>
<feature type="region of interest" description="Disordered" evidence="1">
    <location>
        <begin position="108"/>
        <end position="146"/>
    </location>
</feature>
<keyword evidence="3" id="KW-1185">Reference proteome</keyword>
<reference evidence="2 3" key="1">
    <citation type="submission" date="2024-02" db="EMBL/GenBank/DDBJ databases">
        <authorList>
            <person name="Vignale AGUSTIN F."/>
            <person name="Sosa J E."/>
            <person name="Modenutti C."/>
        </authorList>
    </citation>
    <scope>NUCLEOTIDE SEQUENCE [LARGE SCALE GENOMIC DNA]</scope>
</reference>
<evidence type="ECO:0000313" key="2">
    <source>
        <dbReference type="EMBL" id="CAK9177760.1"/>
    </source>
</evidence>
<feature type="compositionally biased region" description="Polar residues" evidence="1">
    <location>
        <begin position="1"/>
        <end position="12"/>
    </location>
</feature>
<dbReference type="Proteomes" id="UP001642360">
    <property type="component" value="Unassembled WGS sequence"/>
</dbReference>
<comment type="caution">
    <text evidence="2">The sequence shown here is derived from an EMBL/GenBank/DDBJ whole genome shotgun (WGS) entry which is preliminary data.</text>
</comment>
<dbReference type="AlphaFoldDB" id="A0ABC8U7L9"/>
<feature type="compositionally biased region" description="Polar residues" evidence="1">
    <location>
        <begin position="28"/>
        <end position="42"/>
    </location>
</feature>
<feature type="region of interest" description="Disordered" evidence="1">
    <location>
        <begin position="1"/>
        <end position="55"/>
    </location>
</feature>
<evidence type="ECO:0000313" key="3">
    <source>
        <dbReference type="Proteomes" id="UP001642360"/>
    </source>
</evidence>
<evidence type="ECO:0000256" key="1">
    <source>
        <dbReference type="SAM" id="MobiDB-lite"/>
    </source>
</evidence>
<gene>
    <name evidence="2" type="ORF">ILEXP_LOCUS47681</name>
</gene>
<proteinExistence type="predicted"/>
<dbReference type="EMBL" id="CAUOFW020007157">
    <property type="protein sequence ID" value="CAK9177760.1"/>
    <property type="molecule type" value="Genomic_DNA"/>
</dbReference>
<organism evidence="2 3">
    <name type="scientific">Ilex paraguariensis</name>
    <name type="common">yerba mate</name>
    <dbReference type="NCBI Taxonomy" id="185542"/>
    <lineage>
        <taxon>Eukaryota</taxon>
        <taxon>Viridiplantae</taxon>
        <taxon>Streptophyta</taxon>
        <taxon>Embryophyta</taxon>
        <taxon>Tracheophyta</taxon>
        <taxon>Spermatophyta</taxon>
        <taxon>Magnoliopsida</taxon>
        <taxon>eudicotyledons</taxon>
        <taxon>Gunneridae</taxon>
        <taxon>Pentapetalae</taxon>
        <taxon>asterids</taxon>
        <taxon>campanulids</taxon>
        <taxon>Aquifoliales</taxon>
        <taxon>Aquifoliaceae</taxon>
        <taxon>Ilex</taxon>
    </lineage>
</organism>